<dbReference type="Pfam" id="PF04166">
    <property type="entry name" value="PdxA"/>
    <property type="match status" value="1"/>
</dbReference>
<keyword evidence="5" id="KW-1185">Reference proteome</keyword>
<reference evidence="4 5" key="1">
    <citation type="submission" date="2019-08" db="EMBL/GenBank/DDBJ databases">
        <authorList>
            <person name="Dhanesh K."/>
            <person name="Kumar G."/>
            <person name="Sasikala C."/>
            <person name="Venkata Ramana C."/>
        </authorList>
    </citation>
    <scope>NUCLEOTIDE SEQUENCE [LARGE SCALE GENOMIC DNA]</scope>
    <source>
        <strain evidence="4 5">JC645</strain>
    </source>
</reference>
<dbReference type="Gene3D" id="3.40.718.10">
    <property type="entry name" value="Isopropylmalate Dehydrogenase"/>
    <property type="match status" value="1"/>
</dbReference>
<dbReference type="Proteomes" id="UP000324479">
    <property type="component" value="Unassembled WGS sequence"/>
</dbReference>
<keyword evidence="3" id="KW-0520">NAD</keyword>
<evidence type="ECO:0000256" key="1">
    <source>
        <dbReference type="ARBA" id="ARBA00022723"/>
    </source>
</evidence>
<evidence type="ECO:0000256" key="3">
    <source>
        <dbReference type="ARBA" id="ARBA00023027"/>
    </source>
</evidence>
<protein>
    <submittedName>
        <fullName evidence="4">4-hydroxythreonine-4-phosphate dehydrogenase PdxA</fullName>
        <ecNumber evidence="4">1.1.1.262</ecNumber>
    </submittedName>
</protein>
<dbReference type="EC" id="1.1.1.262" evidence="4"/>
<accession>A0A5M6D102</accession>
<dbReference type="InterPro" id="IPR005255">
    <property type="entry name" value="PdxA_fam"/>
</dbReference>
<keyword evidence="2 4" id="KW-0560">Oxidoreductase</keyword>
<dbReference type="AlphaFoldDB" id="A0A5M6D102"/>
<dbReference type="PANTHER" id="PTHR30004:SF6">
    <property type="entry name" value="D-THREONATE 4-PHOSPHATE DEHYDROGENASE"/>
    <property type="match status" value="1"/>
</dbReference>
<evidence type="ECO:0000313" key="4">
    <source>
        <dbReference type="EMBL" id="KAA5540726.1"/>
    </source>
</evidence>
<name>A0A5M6D102_9BACT</name>
<proteinExistence type="predicted"/>
<comment type="caution">
    <text evidence="4">The sequence shown here is derived from an EMBL/GenBank/DDBJ whole genome shotgun (WGS) entry which is preliminary data.</text>
</comment>
<dbReference type="NCBIfam" id="TIGR00557">
    <property type="entry name" value="pdxA"/>
    <property type="match status" value="1"/>
</dbReference>
<dbReference type="GO" id="GO:0046872">
    <property type="term" value="F:metal ion binding"/>
    <property type="evidence" value="ECO:0007669"/>
    <property type="project" value="UniProtKB-KW"/>
</dbReference>
<evidence type="ECO:0000256" key="2">
    <source>
        <dbReference type="ARBA" id="ARBA00023002"/>
    </source>
</evidence>
<dbReference type="EMBL" id="VWOX01000012">
    <property type="protein sequence ID" value="KAA5540726.1"/>
    <property type="molecule type" value="Genomic_DNA"/>
</dbReference>
<dbReference type="SUPFAM" id="SSF53659">
    <property type="entry name" value="Isocitrate/Isopropylmalate dehydrogenase-like"/>
    <property type="match status" value="1"/>
</dbReference>
<keyword evidence="1" id="KW-0479">Metal-binding</keyword>
<gene>
    <name evidence="4" type="primary">pdxA</name>
    <name evidence="4" type="ORF">FYK55_20270</name>
</gene>
<organism evidence="4 5">
    <name type="scientific">Roseiconus nitratireducens</name>
    <dbReference type="NCBI Taxonomy" id="2605748"/>
    <lineage>
        <taxon>Bacteria</taxon>
        <taxon>Pseudomonadati</taxon>
        <taxon>Planctomycetota</taxon>
        <taxon>Planctomycetia</taxon>
        <taxon>Pirellulales</taxon>
        <taxon>Pirellulaceae</taxon>
        <taxon>Roseiconus</taxon>
    </lineage>
</organism>
<sequence>MQSSLMNTSPLIAVTAGDPGGIGPEVCLKAAQNGLRGNARLILFGDAGIFERVARQLDLPMPPVAVSLEQAIGHVSRRPETAVVYDLQAVSPELVSPGKVSALTGKASHSYITASIDAALDGKVDAVATGPIHKEALRLAGVDFPGHTEIFAARTKSDRACMMLTSGELTCSFVTTHVGYRDVPSLLSVDRIVDVIELSHEAMLRVRGQQPRLAICGLNPHAGENGLFGGGEEEEFILPAIETAQRRGIEITGPLPPDTAFLPARRRETDCVVCMYHDQGHIPLKTLAFDVAVNTTLGLPIIRTSVDHGTALDIAWQGVADSQSMVEAIRLATKLASGRIQQVQEVSG</sequence>
<dbReference type="GO" id="GO:0051287">
    <property type="term" value="F:NAD binding"/>
    <property type="evidence" value="ECO:0007669"/>
    <property type="project" value="InterPro"/>
</dbReference>
<evidence type="ECO:0000313" key="5">
    <source>
        <dbReference type="Proteomes" id="UP000324479"/>
    </source>
</evidence>
<dbReference type="GO" id="GO:0050570">
    <property type="term" value="F:4-hydroxythreonine-4-phosphate dehydrogenase activity"/>
    <property type="evidence" value="ECO:0007669"/>
    <property type="project" value="UniProtKB-EC"/>
</dbReference>
<dbReference type="PANTHER" id="PTHR30004">
    <property type="entry name" value="4-HYDROXYTHREONINE-4-PHOSPHATE DEHYDROGENASE"/>
    <property type="match status" value="1"/>
</dbReference>